<organism evidence="4 5">
    <name type="scientific">Manihot esculenta</name>
    <name type="common">Cassava</name>
    <name type="synonym">Jatropha manihot</name>
    <dbReference type="NCBI Taxonomy" id="3983"/>
    <lineage>
        <taxon>Eukaryota</taxon>
        <taxon>Viridiplantae</taxon>
        <taxon>Streptophyta</taxon>
        <taxon>Embryophyta</taxon>
        <taxon>Tracheophyta</taxon>
        <taxon>Spermatophyta</taxon>
        <taxon>Magnoliopsida</taxon>
        <taxon>eudicotyledons</taxon>
        <taxon>Gunneridae</taxon>
        <taxon>Pentapetalae</taxon>
        <taxon>rosids</taxon>
        <taxon>fabids</taxon>
        <taxon>Malpighiales</taxon>
        <taxon>Euphorbiaceae</taxon>
        <taxon>Crotonoideae</taxon>
        <taxon>Manihoteae</taxon>
        <taxon>Manihot</taxon>
    </lineage>
</organism>
<keyword evidence="3" id="KW-0809">Transit peptide</keyword>
<keyword evidence="2" id="KW-0804">Transcription</keyword>
<dbReference type="GO" id="GO:0009658">
    <property type="term" value="P:chloroplast organization"/>
    <property type="evidence" value="ECO:0000318"/>
    <property type="project" value="GO_Central"/>
</dbReference>
<dbReference type="AlphaFoldDB" id="A0A2C9VKG6"/>
<dbReference type="EMBL" id="CM004393">
    <property type="protein sequence ID" value="OAY46054.1"/>
    <property type="molecule type" value="Genomic_DNA"/>
</dbReference>
<dbReference type="GO" id="GO:0006353">
    <property type="term" value="P:DNA-templated transcription termination"/>
    <property type="evidence" value="ECO:0007669"/>
    <property type="project" value="UniProtKB-KW"/>
</dbReference>
<keyword evidence="5" id="KW-1185">Reference proteome</keyword>
<protein>
    <recommendedName>
        <fullName evidence="6">mTERF protein</fullName>
    </recommendedName>
</protein>
<proteinExistence type="inferred from homology"/>
<reference evidence="5" key="1">
    <citation type="journal article" date="2016" name="Nat. Biotechnol.">
        <title>Sequencing wild and cultivated cassava and related species reveals extensive interspecific hybridization and genetic diversity.</title>
        <authorList>
            <person name="Bredeson J.V."/>
            <person name="Lyons J.B."/>
            <person name="Prochnik S.E."/>
            <person name="Wu G.A."/>
            <person name="Ha C.M."/>
            <person name="Edsinger-Gonzales E."/>
            <person name="Grimwood J."/>
            <person name="Schmutz J."/>
            <person name="Rabbi I.Y."/>
            <person name="Egesi C."/>
            <person name="Nauluvula P."/>
            <person name="Lebot V."/>
            <person name="Ndunguru J."/>
            <person name="Mkamilo G."/>
            <person name="Bart R.S."/>
            <person name="Setter T.L."/>
            <person name="Gleadow R.M."/>
            <person name="Kulakow P."/>
            <person name="Ferguson M.E."/>
            <person name="Rounsley S."/>
            <person name="Rokhsar D.S."/>
        </authorList>
    </citation>
    <scope>NUCLEOTIDE SEQUENCE [LARGE SCALE GENOMIC DNA]</scope>
    <source>
        <strain evidence="5">cv. AM560-2</strain>
    </source>
</reference>
<comment type="similarity">
    <text evidence="1">Belongs to the mTERF family.</text>
</comment>
<evidence type="ECO:0008006" key="6">
    <source>
        <dbReference type="Google" id="ProtNLM"/>
    </source>
</evidence>
<evidence type="ECO:0000256" key="2">
    <source>
        <dbReference type="ARBA" id="ARBA00022472"/>
    </source>
</evidence>
<dbReference type="PANTHER" id="PTHR13068:SF133">
    <property type="entry name" value="MITOCHONDRIAL TRANSCRIPTION TERMINATION FACTOR FAMILY PROTEIN"/>
    <property type="match status" value="1"/>
</dbReference>
<evidence type="ECO:0000313" key="4">
    <source>
        <dbReference type="EMBL" id="OAY46054.1"/>
    </source>
</evidence>
<keyword evidence="2" id="KW-0806">Transcription termination</keyword>
<dbReference type="PANTHER" id="PTHR13068">
    <property type="entry name" value="CGI-12 PROTEIN-RELATED"/>
    <property type="match status" value="1"/>
</dbReference>
<dbReference type="GO" id="GO:0003676">
    <property type="term" value="F:nucleic acid binding"/>
    <property type="evidence" value="ECO:0007669"/>
    <property type="project" value="InterPro"/>
</dbReference>
<dbReference type="OrthoDB" id="637682at2759"/>
<dbReference type="GO" id="GO:0009507">
    <property type="term" value="C:chloroplast"/>
    <property type="evidence" value="ECO:0000318"/>
    <property type="project" value="GO_Central"/>
</dbReference>
<gene>
    <name evidence="4" type="ORF">MANES_07G112800v8</name>
</gene>
<dbReference type="SMART" id="SM00733">
    <property type="entry name" value="Mterf"/>
    <property type="match status" value="3"/>
</dbReference>
<dbReference type="STRING" id="3983.A0A2C9VKG6"/>
<keyword evidence="2" id="KW-0805">Transcription regulation</keyword>
<dbReference type="InterPro" id="IPR003690">
    <property type="entry name" value="MTERF"/>
</dbReference>
<accession>A0A2C9VKG6</accession>
<evidence type="ECO:0000256" key="1">
    <source>
        <dbReference type="ARBA" id="ARBA00007692"/>
    </source>
</evidence>
<evidence type="ECO:0000313" key="5">
    <source>
        <dbReference type="Proteomes" id="UP000091857"/>
    </source>
</evidence>
<dbReference type="InterPro" id="IPR038538">
    <property type="entry name" value="MTERF_sf"/>
</dbReference>
<dbReference type="Gramene" id="Manes.07G112800.3.v8.1">
    <property type="protein sequence ID" value="Manes.07G112800.3.v8.1.CDS.1"/>
    <property type="gene ID" value="Manes.07G112800.v8.1"/>
</dbReference>
<dbReference type="Proteomes" id="UP000091857">
    <property type="component" value="Chromosome 7"/>
</dbReference>
<evidence type="ECO:0000256" key="3">
    <source>
        <dbReference type="ARBA" id="ARBA00022946"/>
    </source>
</evidence>
<dbReference type="Pfam" id="PF02536">
    <property type="entry name" value="mTERF"/>
    <property type="match status" value="2"/>
</dbReference>
<name>A0A2C9VKG6_MANES</name>
<comment type="caution">
    <text evidence="4">The sequence shown here is derived from an EMBL/GenBank/DDBJ whole genome shotgun (WGS) entry which is preliminary data.</text>
</comment>
<dbReference type="Gene3D" id="1.25.70.10">
    <property type="entry name" value="Transcription termination factor 3, mitochondrial"/>
    <property type="match status" value="2"/>
</dbReference>
<sequence>MAYYSVLDLLKYVDHEQEQYPYTVPYLVNSCGFSLESAKCISEKVNFESADKPDAVVSLLRDYGFTNVHISRLIRKAPLLLLSNPAGTLLPKLEFQRSIGVSGSEIGKIASRNTSFLRQSLKKHIIPCYNILKSVVISDVKAVKALRLLSDTACSFLPENLPVNLSTISHLLMKQPSLACLKSAKFRQIVNKAIEMGFDPLKSTFAHALYVLSCPNIWEKKIEVYRNYGLSEDEIWSAIRKFPLCMSFSRKKITNTMDFLVNKVGWLPADFARVPFVLCYSSQKRIIPRCYSFL</sequence>